<evidence type="ECO:0000313" key="3">
    <source>
        <dbReference type="Proteomes" id="UP000178892"/>
    </source>
</evidence>
<dbReference type="STRING" id="1817825.A2720_01820"/>
<gene>
    <name evidence="2" type="ORF">A2720_01820</name>
</gene>
<dbReference type="Pfam" id="PF01894">
    <property type="entry name" value="YjbQ"/>
    <property type="match status" value="1"/>
</dbReference>
<dbReference type="InterPro" id="IPR001602">
    <property type="entry name" value="UPF0047_YjbQ-like"/>
</dbReference>
<evidence type="ECO:0000313" key="2">
    <source>
        <dbReference type="EMBL" id="OGE81899.1"/>
    </source>
</evidence>
<dbReference type="Proteomes" id="UP000178892">
    <property type="component" value="Unassembled WGS sequence"/>
</dbReference>
<comment type="caution">
    <text evidence="2">The sequence shown here is derived from an EMBL/GenBank/DDBJ whole genome shotgun (WGS) entry which is preliminary data.</text>
</comment>
<evidence type="ECO:0000256" key="1">
    <source>
        <dbReference type="ARBA" id="ARBA00005534"/>
    </source>
</evidence>
<accession>A0A1F5NW44</accession>
<evidence type="ECO:0008006" key="4">
    <source>
        <dbReference type="Google" id="ProtNLM"/>
    </source>
</evidence>
<proteinExistence type="inferred from homology"/>
<dbReference type="NCBIfam" id="TIGR00149">
    <property type="entry name" value="TIGR00149_YjbQ"/>
    <property type="match status" value="1"/>
</dbReference>
<organism evidence="2 3">
    <name type="scientific">Candidatus Doudnabacteria bacterium RIFCSPHIGHO2_01_FULL_46_24</name>
    <dbReference type="NCBI Taxonomy" id="1817825"/>
    <lineage>
        <taxon>Bacteria</taxon>
        <taxon>Candidatus Doudnaibacteriota</taxon>
    </lineage>
</organism>
<dbReference type="AlphaFoldDB" id="A0A1F5NW44"/>
<comment type="similarity">
    <text evidence="1">Belongs to the UPF0047 family.</text>
</comment>
<dbReference type="InterPro" id="IPR035917">
    <property type="entry name" value="YjbQ-like_sf"/>
</dbReference>
<protein>
    <recommendedName>
        <fullName evidence="4">Secondary thiamine-phosphate synthase enzyme</fullName>
    </recommendedName>
</protein>
<dbReference type="SUPFAM" id="SSF111038">
    <property type="entry name" value="YjbQ-like"/>
    <property type="match status" value="1"/>
</dbReference>
<dbReference type="Gene3D" id="2.60.120.460">
    <property type="entry name" value="YjbQ-like"/>
    <property type="match status" value="1"/>
</dbReference>
<sequence>MIEKLKLKSQKQFELIDITEQVKSAVSKSGLKNGTVTVFTPHTTASVRLNHNEPLLLQDLMKMLYRLVPIDENYSHDLFEIRTGIKANERSNGHAHVKAFLLGSSETVPVENGQMLLGDRQSIFFVELDGAREREAVVSVTDGG</sequence>
<dbReference type="PANTHER" id="PTHR30615">
    <property type="entry name" value="UNCHARACTERIZED PROTEIN YJBQ-RELATED"/>
    <property type="match status" value="1"/>
</dbReference>
<dbReference type="PANTHER" id="PTHR30615:SF8">
    <property type="entry name" value="UPF0047 PROTEIN C4A8.02C"/>
    <property type="match status" value="1"/>
</dbReference>
<reference evidence="2 3" key="1">
    <citation type="journal article" date="2016" name="Nat. Commun.">
        <title>Thousands of microbial genomes shed light on interconnected biogeochemical processes in an aquifer system.</title>
        <authorList>
            <person name="Anantharaman K."/>
            <person name="Brown C.T."/>
            <person name="Hug L.A."/>
            <person name="Sharon I."/>
            <person name="Castelle C.J."/>
            <person name="Probst A.J."/>
            <person name="Thomas B.C."/>
            <person name="Singh A."/>
            <person name="Wilkins M.J."/>
            <person name="Karaoz U."/>
            <person name="Brodie E.L."/>
            <person name="Williams K.H."/>
            <person name="Hubbard S.S."/>
            <person name="Banfield J.F."/>
        </authorList>
    </citation>
    <scope>NUCLEOTIDE SEQUENCE [LARGE SCALE GENOMIC DNA]</scope>
</reference>
<name>A0A1F5NW44_9BACT</name>
<dbReference type="EMBL" id="MFEL01000001">
    <property type="protein sequence ID" value="OGE81899.1"/>
    <property type="molecule type" value="Genomic_DNA"/>
</dbReference>
<dbReference type="PIRSF" id="PIRSF004681">
    <property type="entry name" value="UCP004681"/>
    <property type="match status" value="1"/>
</dbReference>